<dbReference type="SMART" id="SM00863">
    <property type="entry name" value="tRNA_SAD"/>
    <property type="match status" value="1"/>
</dbReference>
<dbReference type="Gene3D" id="2.40.30.130">
    <property type="match status" value="1"/>
</dbReference>
<dbReference type="GO" id="GO:0002161">
    <property type="term" value="F:aminoacyl-tRNA deacylase activity"/>
    <property type="evidence" value="ECO:0007669"/>
    <property type="project" value="UniProtKB-ARBA"/>
</dbReference>
<dbReference type="GO" id="GO:0004813">
    <property type="term" value="F:alanine-tRNA ligase activity"/>
    <property type="evidence" value="ECO:0007669"/>
    <property type="project" value="InterPro"/>
</dbReference>
<evidence type="ECO:0000256" key="1">
    <source>
        <dbReference type="ARBA" id="ARBA00001947"/>
    </source>
</evidence>
<comment type="subcellular location">
    <subcellularLocation>
        <location evidence="2">Cytoplasm</location>
    </subcellularLocation>
</comment>
<dbReference type="InterPro" id="IPR012947">
    <property type="entry name" value="tRNA_SAD"/>
</dbReference>
<dbReference type="GO" id="GO:0046872">
    <property type="term" value="F:metal ion binding"/>
    <property type="evidence" value="ECO:0007669"/>
    <property type="project" value="UniProtKB-KW"/>
</dbReference>
<evidence type="ECO:0000313" key="8">
    <source>
        <dbReference type="Proteomes" id="UP000184423"/>
    </source>
</evidence>
<name>A0A1M4T1F1_9CLOT</name>
<keyword evidence="4" id="KW-0862">Zinc</keyword>
<dbReference type="Gene3D" id="3.30.980.10">
    <property type="entry name" value="Threonyl-trna Synthetase, Chain A, domain 2"/>
    <property type="match status" value="1"/>
</dbReference>
<dbReference type="PANTHER" id="PTHR43462:SF1">
    <property type="entry name" value="ALANYL-TRNA EDITING PROTEIN AARSD1"/>
    <property type="match status" value="1"/>
</dbReference>
<keyword evidence="3" id="KW-0479">Metal-binding</keyword>
<dbReference type="SUPFAM" id="SSF50447">
    <property type="entry name" value="Translation proteins"/>
    <property type="match status" value="1"/>
</dbReference>
<dbReference type="InterPro" id="IPR051335">
    <property type="entry name" value="Alanyl-tRNA_Editing_Enzymes"/>
</dbReference>
<dbReference type="PROSITE" id="PS50860">
    <property type="entry name" value="AA_TRNA_LIGASE_II_ALA"/>
    <property type="match status" value="1"/>
</dbReference>
<evidence type="ECO:0000256" key="5">
    <source>
        <dbReference type="SAM" id="Coils"/>
    </source>
</evidence>
<dbReference type="EMBL" id="FQVG01000003">
    <property type="protein sequence ID" value="SHE38298.1"/>
    <property type="molecule type" value="Genomic_DNA"/>
</dbReference>
<organism evidence="7 8">
    <name type="scientific">Caloramator proteoclasticus DSM 10124</name>
    <dbReference type="NCBI Taxonomy" id="1121262"/>
    <lineage>
        <taxon>Bacteria</taxon>
        <taxon>Bacillati</taxon>
        <taxon>Bacillota</taxon>
        <taxon>Clostridia</taxon>
        <taxon>Eubacteriales</taxon>
        <taxon>Clostridiaceae</taxon>
        <taxon>Caloramator</taxon>
    </lineage>
</organism>
<dbReference type="PANTHER" id="PTHR43462">
    <property type="entry name" value="ALANYL-TRNA EDITING PROTEIN"/>
    <property type="match status" value="1"/>
</dbReference>
<protein>
    <submittedName>
        <fullName evidence="7">Alanyl-tRNA synthetase</fullName>
    </submittedName>
</protein>
<dbReference type="InterPro" id="IPR003156">
    <property type="entry name" value="DHHA1_dom"/>
</dbReference>
<evidence type="ECO:0000259" key="6">
    <source>
        <dbReference type="PROSITE" id="PS50860"/>
    </source>
</evidence>
<dbReference type="GO" id="GO:0003676">
    <property type="term" value="F:nucleic acid binding"/>
    <property type="evidence" value="ECO:0007669"/>
    <property type="project" value="InterPro"/>
</dbReference>
<dbReference type="InterPro" id="IPR018165">
    <property type="entry name" value="Ala-tRNA-synth_IIc_core"/>
</dbReference>
<reference evidence="8" key="1">
    <citation type="submission" date="2016-11" db="EMBL/GenBank/DDBJ databases">
        <authorList>
            <person name="Varghese N."/>
            <person name="Submissions S."/>
        </authorList>
    </citation>
    <scope>NUCLEOTIDE SEQUENCE [LARGE SCALE GENOMIC DNA]</scope>
    <source>
        <strain evidence="8">DSM 10124</strain>
    </source>
</reference>
<dbReference type="Pfam" id="PF07973">
    <property type="entry name" value="tRNA_SAD"/>
    <property type="match status" value="1"/>
</dbReference>
<proteinExistence type="predicted"/>
<dbReference type="GO" id="GO:0005524">
    <property type="term" value="F:ATP binding"/>
    <property type="evidence" value="ECO:0007669"/>
    <property type="project" value="InterPro"/>
</dbReference>
<feature type="domain" description="Alanyl-transfer RNA synthetases family profile" evidence="6">
    <location>
        <begin position="1"/>
        <end position="226"/>
    </location>
</feature>
<sequence>MRKGEDIMQKLYYENPYIFEWEAKVVNQREKDNFYIVELSTTSFYPEGGGQPRDYGTIDGIEVVDLFEENDTIYHVVNKKIEKNTVKCKIDFERRFDHMQNHTGQHLLSSIFIELYNAPTNSFHLGDDYVSIDVGLENITDEMVKRVEDRVNELIFKDIQVKSYILDYDEAKKLPLRKLPPTDVDIRIVEIDGIDYSPCCGTHVRNLGEIGMVKILKTEKYKNMTRVYFKCGRRLLKDFQEKNSIINNLNKKLSVPQNEILVKIDLMQNEIKNLSKEFNLQREINSEYIAKDLINKCEGDIISKVYEDKLFDEIQMIANKISSLCSKVVILSSIPDKKVILTHNGNIKINCGQIFKEILPNFNGRGGGGPKFAQGSFENMNDINNFIENLIDKIKNESLT</sequence>
<keyword evidence="5" id="KW-0175">Coiled coil</keyword>
<dbReference type="GO" id="GO:0005737">
    <property type="term" value="C:cytoplasm"/>
    <property type="evidence" value="ECO:0007669"/>
    <property type="project" value="UniProtKB-SubCell"/>
</dbReference>
<dbReference type="Proteomes" id="UP000184423">
    <property type="component" value="Unassembled WGS sequence"/>
</dbReference>
<keyword evidence="7" id="KW-0436">Ligase</keyword>
<comment type="cofactor">
    <cofactor evidence="1">
        <name>Zn(2+)</name>
        <dbReference type="ChEBI" id="CHEBI:29105"/>
    </cofactor>
</comment>
<gene>
    <name evidence="7" type="ORF">SAMN02746091_00280</name>
</gene>
<evidence type="ECO:0000313" key="7">
    <source>
        <dbReference type="EMBL" id="SHE38298.1"/>
    </source>
</evidence>
<accession>A0A1M4T1F1</accession>
<dbReference type="AlphaFoldDB" id="A0A1M4T1F1"/>
<evidence type="ECO:0000256" key="2">
    <source>
        <dbReference type="ARBA" id="ARBA00004496"/>
    </source>
</evidence>
<dbReference type="SUPFAM" id="SSF55186">
    <property type="entry name" value="ThrRS/AlaRS common domain"/>
    <property type="match status" value="1"/>
</dbReference>
<dbReference type="Gene3D" id="3.10.310.40">
    <property type="match status" value="1"/>
</dbReference>
<evidence type="ECO:0000256" key="4">
    <source>
        <dbReference type="ARBA" id="ARBA00022833"/>
    </source>
</evidence>
<dbReference type="InterPro" id="IPR018163">
    <property type="entry name" value="Thr/Ala-tRNA-synth_IIc_edit"/>
</dbReference>
<keyword evidence="7" id="KW-0030">Aminoacyl-tRNA synthetase</keyword>
<dbReference type="GO" id="GO:0006419">
    <property type="term" value="P:alanyl-tRNA aminoacylation"/>
    <property type="evidence" value="ECO:0007669"/>
    <property type="project" value="InterPro"/>
</dbReference>
<keyword evidence="8" id="KW-1185">Reference proteome</keyword>
<feature type="coiled-coil region" evidence="5">
    <location>
        <begin position="257"/>
        <end position="284"/>
    </location>
</feature>
<evidence type="ECO:0000256" key="3">
    <source>
        <dbReference type="ARBA" id="ARBA00022723"/>
    </source>
</evidence>
<dbReference type="Pfam" id="PF02272">
    <property type="entry name" value="DHHA1"/>
    <property type="match status" value="1"/>
</dbReference>
<dbReference type="InterPro" id="IPR009000">
    <property type="entry name" value="Transl_B-barrel_sf"/>
</dbReference>